<dbReference type="PANTHER" id="PTHR23150:SF19">
    <property type="entry name" value="FORMYLGLYCINE-GENERATING ENZYME"/>
    <property type="match status" value="1"/>
</dbReference>
<evidence type="ECO:0000313" key="2">
    <source>
        <dbReference type="EMBL" id="ADI21687.1"/>
    </source>
</evidence>
<sequence>MNMVTWYDVVKWCNARTEKEGRTPVYYKDTALTQVYRKGDLDLSNNHVNWFSSGYRLPTEAEWEKVARGGLVGTNYPWGNNIDGSRGNYRLSGDPFDNGSTPVGYFDGNQLIIERYNSYGGQNFSPFEMVNGYGLFDVFGNVNEWCWDWYDPEWYGNPFTKTINSLALVSNNLGPSTVPTDDIVGGTRVIRGGSFQNDEGSESGNALRLAYRHQRKPDTALRTLGFRCVRSDIKEKLWFDALALGSSDAKWKHLDWFGTFFQSDYNWIYHSTLGWIYPVGEGSYDNWLFIDGLDWLWTNSAVYPYVYSPLSGGIWLWYDRSRTESQWFYNFKEQAWIGFDLAGSEK</sequence>
<dbReference type="PANTHER" id="PTHR23150">
    <property type="entry name" value="SULFATASE MODIFYING FACTOR 1, 2"/>
    <property type="match status" value="1"/>
</dbReference>
<evidence type="ECO:0000259" key="1">
    <source>
        <dbReference type="Pfam" id="PF03781"/>
    </source>
</evidence>
<feature type="domain" description="Sulfatase-modifying factor enzyme-like" evidence="1">
    <location>
        <begin position="2"/>
        <end position="230"/>
    </location>
</feature>
<accession>E7C2L3</accession>
<proteinExistence type="predicted"/>
<dbReference type="InterPro" id="IPR051043">
    <property type="entry name" value="Sulfatase_Mod_Factor_Kinase"/>
</dbReference>
<dbReference type="InterPro" id="IPR016187">
    <property type="entry name" value="CTDL_fold"/>
</dbReference>
<organism evidence="2">
    <name type="scientific">uncultured Verrucomicrobiales bacterium HF0130_14P10</name>
    <dbReference type="NCBI Taxonomy" id="723606"/>
    <lineage>
        <taxon>Bacteria</taxon>
        <taxon>Pseudomonadati</taxon>
        <taxon>Verrucomicrobiota</taxon>
        <taxon>Verrucomicrobiia</taxon>
        <taxon>Verrucomicrobiales</taxon>
        <taxon>environmental samples</taxon>
    </lineage>
</organism>
<dbReference type="AlphaFoldDB" id="E7C2L3"/>
<dbReference type="SUPFAM" id="SSF56436">
    <property type="entry name" value="C-type lectin-like"/>
    <property type="match status" value="1"/>
</dbReference>
<protein>
    <submittedName>
        <fullName evidence="2">Uncharacterized conserved protein</fullName>
    </submittedName>
</protein>
<dbReference type="Pfam" id="PF03781">
    <property type="entry name" value="FGE-sulfatase"/>
    <property type="match status" value="1"/>
</dbReference>
<dbReference type="Gene3D" id="3.90.1580.10">
    <property type="entry name" value="paralog of FGE (formylglycine-generating enzyme)"/>
    <property type="match status" value="1"/>
</dbReference>
<dbReference type="InterPro" id="IPR005532">
    <property type="entry name" value="SUMF_dom"/>
</dbReference>
<name>E7C2L3_9BACT</name>
<dbReference type="InterPro" id="IPR042095">
    <property type="entry name" value="SUMF_sf"/>
</dbReference>
<dbReference type="EMBL" id="GU567963">
    <property type="protein sequence ID" value="ADI21687.1"/>
    <property type="molecule type" value="Genomic_DNA"/>
</dbReference>
<reference evidence="2" key="1">
    <citation type="submission" date="2010-01" db="EMBL/GenBank/DDBJ databases">
        <title>Genome fragments of uncultured bacteria from the North Pacific subtropical Gyre.</title>
        <authorList>
            <person name="Pham V.D."/>
            <person name="Delong E.F."/>
        </authorList>
    </citation>
    <scope>NUCLEOTIDE SEQUENCE</scope>
</reference>
<dbReference type="GO" id="GO:0120147">
    <property type="term" value="F:formylglycine-generating oxidase activity"/>
    <property type="evidence" value="ECO:0007669"/>
    <property type="project" value="TreeGrafter"/>
</dbReference>